<keyword evidence="4" id="KW-1185">Reference proteome</keyword>
<keyword evidence="1" id="KW-0472">Membrane</keyword>
<comment type="caution">
    <text evidence="3">The sequence shown here is derived from an EMBL/GenBank/DDBJ whole genome shotgun (WGS) entry which is preliminary data.</text>
</comment>
<dbReference type="AlphaFoldDB" id="L0WFE4"/>
<feature type="transmembrane region" description="Helical" evidence="1">
    <location>
        <begin position="12"/>
        <end position="29"/>
    </location>
</feature>
<feature type="domain" description="Rhodanese" evidence="2">
    <location>
        <begin position="48"/>
        <end position="139"/>
    </location>
</feature>
<dbReference type="InterPro" id="IPR036873">
    <property type="entry name" value="Rhodanese-like_dom_sf"/>
</dbReference>
<dbReference type="CDD" id="cd00158">
    <property type="entry name" value="RHOD"/>
    <property type="match status" value="1"/>
</dbReference>
<keyword evidence="1" id="KW-0812">Transmembrane</keyword>
<accession>L0WFE4</accession>
<evidence type="ECO:0000256" key="1">
    <source>
        <dbReference type="SAM" id="Phobius"/>
    </source>
</evidence>
<dbReference type="SMART" id="SM00450">
    <property type="entry name" value="RHOD"/>
    <property type="match status" value="1"/>
</dbReference>
<protein>
    <submittedName>
        <fullName evidence="3">Rhodanese domain-containing protein</fullName>
    </submittedName>
</protein>
<organism evidence="3 4">
    <name type="scientific">Alcanivorax hongdengensis A-11-3</name>
    <dbReference type="NCBI Taxonomy" id="1177179"/>
    <lineage>
        <taxon>Bacteria</taxon>
        <taxon>Pseudomonadati</taxon>
        <taxon>Pseudomonadota</taxon>
        <taxon>Gammaproteobacteria</taxon>
        <taxon>Oceanospirillales</taxon>
        <taxon>Alcanivoracaceae</taxon>
        <taxon>Alcanivorax</taxon>
    </lineage>
</organism>
<evidence type="ECO:0000259" key="2">
    <source>
        <dbReference type="PROSITE" id="PS50206"/>
    </source>
</evidence>
<dbReference type="PATRIC" id="fig|1177179.3.peg.717"/>
<evidence type="ECO:0000313" key="4">
    <source>
        <dbReference type="Proteomes" id="UP000010164"/>
    </source>
</evidence>
<dbReference type="Pfam" id="PF00581">
    <property type="entry name" value="Rhodanese"/>
    <property type="match status" value="1"/>
</dbReference>
<dbReference type="SUPFAM" id="SSF52821">
    <property type="entry name" value="Rhodanese/Cell cycle control phosphatase"/>
    <property type="match status" value="1"/>
</dbReference>
<dbReference type="PANTHER" id="PTHR43031:SF18">
    <property type="entry name" value="RHODANESE-RELATED SULFURTRANSFERASES"/>
    <property type="match status" value="1"/>
</dbReference>
<dbReference type="RefSeq" id="WP_008927905.1">
    <property type="nucleotide sequence ID" value="NZ_AMRJ01000003.1"/>
</dbReference>
<proteinExistence type="predicted"/>
<dbReference type="EMBL" id="AMRJ01000003">
    <property type="protein sequence ID" value="EKF75409.1"/>
    <property type="molecule type" value="Genomic_DNA"/>
</dbReference>
<dbReference type="InterPro" id="IPR050229">
    <property type="entry name" value="GlpE_sulfurtransferase"/>
</dbReference>
<sequence length="140" mass="15332">MLDRLIEFAANHYLLVSAFFLLWAGFFVLESRRGGKTLSPQLATSLVNKDQGVLVDLRAADDFRAGHIAGSLNLPSGELMDRLGELEKHKDKSLILVCDMGGGTASQAGRQLRAKGFTNLYRMQGGLNAWRNESLPLVKG</sequence>
<dbReference type="Proteomes" id="UP000010164">
    <property type="component" value="Unassembled WGS sequence"/>
</dbReference>
<reference evidence="3 4" key="1">
    <citation type="journal article" date="2012" name="J. Bacteriol.">
        <title>Genome Sequence of the Alkane-Degrading Bacterium Alcanivorax hongdengensis Type Strain A-11-3.</title>
        <authorList>
            <person name="Lai Q."/>
            <person name="Shao Z."/>
        </authorList>
    </citation>
    <scope>NUCLEOTIDE SEQUENCE [LARGE SCALE GENOMIC DNA]</scope>
    <source>
        <strain evidence="3 4">A-11-3</strain>
    </source>
</reference>
<dbReference type="eggNOG" id="COG0607">
    <property type="taxonomic scope" value="Bacteria"/>
</dbReference>
<name>L0WFE4_9GAMM</name>
<dbReference type="Gene3D" id="3.40.250.10">
    <property type="entry name" value="Rhodanese-like domain"/>
    <property type="match status" value="1"/>
</dbReference>
<keyword evidence="1" id="KW-1133">Transmembrane helix</keyword>
<dbReference type="PANTHER" id="PTHR43031">
    <property type="entry name" value="FAD-DEPENDENT OXIDOREDUCTASE"/>
    <property type="match status" value="1"/>
</dbReference>
<gene>
    <name evidence="3" type="ORF">A11A3_03594</name>
</gene>
<dbReference type="STRING" id="1177179.A11A3_03594"/>
<dbReference type="InterPro" id="IPR001763">
    <property type="entry name" value="Rhodanese-like_dom"/>
</dbReference>
<evidence type="ECO:0000313" key="3">
    <source>
        <dbReference type="EMBL" id="EKF75409.1"/>
    </source>
</evidence>
<dbReference type="PROSITE" id="PS50206">
    <property type="entry name" value="RHODANESE_3"/>
    <property type="match status" value="1"/>
</dbReference>